<dbReference type="SUPFAM" id="SSF52058">
    <property type="entry name" value="L domain-like"/>
    <property type="match status" value="1"/>
</dbReference>
<evidence type="ECO:0000313" key="24">
    <source>
        <dbReference type="EMBL" id="VDM47289.1"/>
    </source>
</evidence>
<feature type="region of interest" description="Disordered" evidence="22">
    <location>
        <begin position="1"/>
        <end position="20"/>
    </location>
</feature>
<accession>A0A183V5E8</accession>
<evidence type="ECO:0000256" key="13">
    <source>
        <dbReference type="ARBA" id="ARBA00022839"/>
    </source>
</evidence>
<keyword evidence="16" id="KW-0805">Transcription regulation</keyword>
<comment type="cofactor">
    <cofactor evidence="2">
        <name>Mg(2+)</name>
        <dbReference type="ChEBI" id="CHEBI:18420"/>
    </cofactor>
</comment>
<dbReference type="InterPro" id="IPR050410">
    <property type="entry name" value="CCR4/nocturin_mRNA_transcr"/>
</dbReference>
<proteinExistence type="inferred from homology"/>
<dbReference type="InterPro" id="IPR036691">
    <property type="entry name" value="Endo/exonu/phosph_ase_sf"/>
</dbReference>
<evidence type="ECO:0000256" key="15">
    <source>
        <dbReference type="ARBA" id="ARBA00022884"/>
    </source>
</evidence>
<dbReference type="EC" id="3.1.13.4" evidence="6"/>
<dbReference type="Gene3D" id="3.80.10.10">
    <property type="entry name" value="Ribonuclease Inhibitor"/>
    <property type="match status" value="1"/>
</dbReference>
<evidence type="ECO:0000256" key="2">
    <source>
        <dbReference type="ARBA" id="ARBA00001946"/>
    </source>
</evidence>
<keyword evidence="9" id="KW-0540">Nuclease</keyword>
<keyword evidence="18" id="KW-0539">Nucleus</keyword>
<keyword evidence="13" id="KW-0269">Exonuclease</keyword>
<keyword evidence="11" id="KW-0677">Repeat</keyword>
<evidence type="ECO:0000256" key="11">
    <source>
        <dbReference type="ARBA" id="ARBA00022737"/>
    </source>
</evidence>
<evidence type="ECO:0000256" key="9">
    <source>
        <dbReference type="ARBA" id="ARBA00022722"/>
    </source>
</evidence>
<dbReference type="GO" id="GO:0005634">
    <property type="term" value="C:nucleus"/>
    <property type="evidence" value="ECO:0007669"/>
    <property type="project" value="UniProtKB-SubCell"/>
</dbReference>
<evidence type="ECO:0000256" key="19">
    <source>
        <dbReference type="ARBA" id="ARBA00030493"/>
    </source>
</evidence>
<comment type="subcellular location">
    <subcellularLocation>
        <location evidence="4">Cytoplasm</location>
    </subcellularLocation>
    <subcellularLocation>
        <location evidence="3">Nucleus</location>
    </subcellularLocation>
</comment>
<evidence type="ECO:0000256" key="10">
    <source>
        <dbReference type="ARBA" id="ARBA00022723"/>
    </source>
</evidence>
<dbReference type="SUPFAM" id="SSF56219">
    <property type="entry name" value="DNase I-like"/>
    <property type="match status" value="1"/>
</dbReference>
<evidence type="ECO:0000256" key="17">
    <source>
        <dbReference type="ARBA" id="ARBA00023163"/>
    </source>
</evidence>
<dbReference type="GO" id="GO:0004535">
    <property type="term" value="F:poly(A)-specific ribonuclease activity"/>
    <property type="evidence" value="ECO:0007669"/>
    <property type="project" value="UniProtKB-EC"/>
</dbReference>
<reference evidence="26" key="1">
    <citation type="submission" date="2016-06" db="UniProtKB">
        <authorList>
            <consortium name="WormBaseParasite"/>
        </authorList>
    </citation>
    <scope>IDENTIFICATION</scope>
</reference>
<evidence type="ECO:0000256" key="12">
    <source>
        <dbReference type="ARBA" id="ARBA00022801"/>
    </source>
</evidence>
<dbReference type="Proteomes" id="UP000050794">
    <property type="component" value="Unassembled WGS sequence"/>
</dbReference>
<keyword evidence="15" id="KW-0694">RNA-binding</keyword>
<keyword evidence="12" id="KW-0378">Hydrolase</keyword>
<dbReference type="Pfam" id="PF13855">
    <property type="entry name" value="LRR_8"/>
    <property type="match status" value="1"/>
</dbReference>
<dbReference type="GO" id="GO:0046872">
    <property type="term" value="F:metal ion binding"/>
    <property type="evidence" value="ECO:0007669"/>
    <property type="project" value="UniProtKB-KW"/>
</dbReference>
<comment type="catalytic activity">
    <reaction evidence="1">
        <text>Exonucleolytic cleavage of poly(A) to 5'-AMP.</text>
        <dbReference type="EC" id="3.1.13.4"/>
    </reaction>
</comment>
<sequence>MQFPGCKKLRPREPRQVTAGHVESADLKKKIKLKPQQIESVRHAQSTYKHASSASARPIVQPVGAHCTPSTSDLFHSQSKFHWYGRLGCNFWLSSNPLVRCVLLSLPSEVSKLTNLTFLDLSFNCLQSVPPEMGDMSSLCHLFLNDNQLQVLPYELGKLRRLQTFQLDDNPLTAELKDIYYQPDGQRKLLDFLFDKLSGMLFPVKPISIVAKKFPRMFPLLTSGFKSNISAPFTILSYNVLCEEYTTSELYSYCPQWALKWQYRKEVILREIREYQADIILLQEVETEQFWTLFQPELRMVGYAGIFSPKARAYTVNEDASKHVDGCAIFWKEDKCSIAQAYAANDHNRFEKDRTYQIGFPQLAMQNACGSIDMLNRVVPKDNIALCAVLRIKKGIYPQSSLALSSLTNLHFVQRKCSVELFKNLTYILGSEMLAESENFVGRPLILCTTHIHWNPKNCDVKLVQSMLLAQEVGKILAEVRVYEFFSKGAVAKDHPDLKQFRDADCLTHLNAVGEVADHKFYASGLHLKSAFDITDTHRMHFTNYTEKFSGMIDHMFFTPQSLLRLGLLGPLDDAWIRDNNIFGFPHPHIPSDHIPIMAQFALISNNYHKLLRPGGCELVPWRVYSAYHE</sequence>
<dbReference type="PANTHER" id="PTHR12121">
    <property type="entry name" value="CARBON CATABOLITE REPRESSOR PROTEIN 4"/>
    <property type="match status" value="1"/>
</dbReference>
<evidence type="ECO:0000256" key="16">
    <source>
        <dbReference type="ARBA" id="ARBA00023015"/>
    </source>
</evidence>
<dbReference type="InterPro" id="IPR001611">
    <property type="entry name" value="Leu-rich_rpt"/>
</dbReference>
<organism evidence="25 26">
    <name type="scientific">Toxocara canis</name>
    <name type="common">Canine roundworm</name>
    <dbReference type="NCBI Taxonomy" id="6265"/>
    <lineage>
        <taxon>Eukaryota</taxon>
        <taxon>Metazoa</taxon>
        <taxon>Ecdysozoa</taxon>
        <taxon>Nematoda</taxon>
        <taxon>Chromadorea</taxon>
        <taxon>Rhabditida</taxon>
        <taxon>Spirurina</taxon>
        <taxon>Ascaridomorpha</taxon>
        <taxon>Ascaridoidea</taxon>
        <taxon>Toxocaridae</taxon>
        <taxon>Toxocara</taxon>
    </lineage>
</organism>
<evidence type="ECO:0000256" key="3">
    <source>
        <dbReference type="ARBA" id="ARBA00004123"/>
    </source>
</evidence>
<dbReference type="InterPro" id="IPR032675">
    <property type="entry name" value="LRR_dom_sf"/>
</dbReference>
<comment type="similarity">
    <text evidence="5">Belongs to the CCR4/nocturin family.</text>
</comment>
<evidence type="ECO:0000256" key="14">
    <source>
        <dbReference type="ARBA" id="ARBA00022842"/>
    </source>
</evidence>
<feature type="domain" description="Endonuclease/exonuclease/phosphatase" evidence="23">
    <location>
        <begin position="236"/>
        <end position="349"/>
    </location>
</feature>
<keyword evidence="14" id="KW-0460">Magnesium</keyword>
<evidence type="ECO:0000256" key="1">
    <source>
        <dbReference type="ARBA" id="ARBA00001663"/>
    </source>
</evidence>
<dbReference type="Gene3D" id="3.60.10.10">
    <property type="entry name" value="Endonuclease/exonuclease/phosphatase"/>
    <property type="match status" value="1"/>
</dbReference>
<evidence type="ECO:0000256" key="7">
    <source>
        <dbReference type="ARBA" id="ARBA00022490"/>
    </source>
</evidence>
<dbReference type="PROSITE" id="PS51450">
    <property type="entry name" value="LRR"/>
    <property type="match status" value="1"/>
</dbReference>
<gene>
    <name evidence="24" type="ORF">TCNE_LOCUS15968</name>
</gene>
<keyword evidence="17" id="KW-0804">Transcription</keyword>
<keyword evidence="8" id="KW-0433">Leucine-rich repeat</keyword>
<evidence type="ECO:0000256" key="22">
    <source>
        <dbReference type="SAM" id="MobiDB-lite"/>
    </source>
</evidence>
<dbReference type="PANTHER" id="PTHR12121:SF100">
    <property type="entry name" value="POLY(A)-SPECIFIC RIBONUCLEASE"/>
    <property type="match status" value="1"/>
</dbReference>
<dbReference type="InterPro" id="IPR005135">
    <property type="entry name" value="Endo/exonuclease/phosphatase"/>
</dbReference>
<evidence type="ECO:0000256" key="18">
    <source>
        <dbReference type="ARBA" id="ARBA00023242"/>
    </source>
</evidence>
<dbReference type="SMART" id="SM00369">
    <property type="entry name" value="LRR_TYP"/>
    <property type="match status" value="2"/>
</dbReference>
<reference evidence="24 25" key="2">
    <citation type="submission" date="2018-11" db="EMBL/GenBank/DDBJ databases">
        <authorList>
            <consortium name="Pathogen Informatics"/>
        </authorList>
    </citation>
    <scope>NUCLEOTIDE SEQUENCE [LARGE SCALE GENOMIC DNA]</scope>
</reference>
<dbReference type="EMBL" id="UYWY01023230">
    <property type="protein sequence ID" value="VDM47289.1"/>
    <property type="molecule type" value="Genomic_DNA"/>
</dbReference>
<evidence type="ECO:0000256" key="8">
    <source>
        <dbReference type="ARBA" id="ARBA00022614"/>
    </source>
</evidence>
<evidence type="ECO:0000256" key="20">
    <source>
        <dbReference type="ARBA" id="ARBA00031469"/>
    </source>
</evidence>
<dbReference type="WBParaSite" id="TCNE_0001596901-mRNA-1">
    <property type="protein sequence ID" value="TCNE_0001596901-mRNA-1"/>
    <property type="gene ID" value="TCNE_0001596901"/>
</dbReference>
<dbReference type="AlphaFoldDB" id="A0A183V5E8"/>
<keyword evidence="7" id="KW-0963">Cytoplasm</keyword>
<evidence type="ECO:0000256" key="21">
    <source>
        <dbReference type="ARBA" id="ARBA00033317"/>
    </source>
</evidence>
<evidence type="ECO:0000313" key="26">
    <source>
        <dbReference type="WBParaSite" id="TCNE_0001596901-mRNA-1"/>
    </source>
</evidence>
<dbReference type="Pfam" id="PF03372">
    <property type="entry name" value="Exo_endo_phos"/>
    <property type="match status" value="1"/>
</dbReference>
<dbReference type="InterPro" id="IPR003591">
    <property type="entry name" value="Leu-rich_rpt_typical-subtyp"/>
</dbReference>
<evidence type="ECO:0000256" key="6">
    <source>
        <dbReference type="ARBA" id="ARBA00012161"/>
    </source>
</evidence>
<evidence type="ECO:0000259" key="23">
    <source>
        <dbReference type="Pfam" id="PF03372"/>
    </source>
</evidence>
<dbReference type="GO" id="GO:0005737">
    <property type="term" value="C:cytoplasm"/>
    <property type="evidence" value="ECO:0007669"/>
    <property type="project" value="UniProtKB-SubCell"/>
</dbReference>
<protein>
    <recommendedName>
        <fullName evidence="6">poly(A)-specific ribonuclease</fullName>
        <ecNumber evidence="6">3.1.13.4</ecNumber>
    </recommendedName>
    <alternativeName>
        <fullName evidence="19">Carbon catabolite repressor protein 4</fullName>
    </alternativeName>
    <alternativeName>
        <fullName evidence="20">Cytoplasmic deadenylase</fullName>
    </alternativeName>
    <alternativeName>
        <fullName evidence="21">Glucose-repressible alcohol dehydrogenase transcriptional effector</fullName>
    </alternativeName>
</protein>
<keyword evidence="25" id="KW-1185">Reference proteome</keyword>
<evidence type="ECO:0000256" key="5">
    <source>
        <dbReference type="ARBA" id="ARBA00010774"/>
    </source>
</evidence>
<evidence type="ECO:0000313" key="25">
    <source>
        <dbReference type="Proteomes" id="UP000050794"/>
    </source>
</evidence>
<dbReference type="GO" id="GO:0003723">
    <property type="term" value="F:RNA binding"/>
    <property type="evidence" value="ECO:0007669"/>
    <property type="project" value="UniProtKB-KW"/>
</dbReference>
<evidence type="ECO:0000256" key="4">
    <source>
        <dbReference type="ARBA" id="ARBA00004496"/>
    </source>
</evidence>
<keyword evidence="10" id="KW-0479">Metal-binding</keyword>
<name>A0A183V5E8_TOXCA</name>